<evidence type="ECO:0000256" key="3">
    <source>
        <dbReference type="ARBA" id="ARBA00022723"/>
    </source>
</evidence>
<gene>
    <name evidence="7" type="ORF">GGI25_005150</name>
</gene>
<dbReference type="Pfam" id="PF00067">
    <property type="entry name" value="p450"/>
    <property type="match status" value="1"/>
</dbReference>
<comment type="caution">
    <text evidence="7">The sequence shown here is derived from an EMBL/GenBank/DDBJ whole genome shotgun (WGS) entry which is preliminary data.</text>
</comment>
<dbReference type="InterPro" id="IPR001128">
    <property type="entry name" value="Cyt_P450"/>
</dbReference>
<comment type="similarity">
    <text evidence="2 6">Belongs to the cytochrome P450 family.</text>
</comment>
<dbReference type="OrthoDB" id="1470350at2759"/>
<evidence type="ECO:0000256" key="4">
    <source>
        <dbReference type="ARBA" id="ARBA00023004"/>
    </source>
</evidence>
<keyword evidence="6" id="KW-0503">Monooxygenase</keyword>
<dbReference type="InterPro" id="IPR017972">
    <property type="entry name" value="Cyt_P450_CS"/>
</dbReference>
<dbReference type="InterPro" id="IPR002401">
    <property type="entry name" value="Cyt_P450_E_grp-I"/>
</dbReference>
<name>A0A9W8G2T7_9FUNG</name>
<protein>
    <recommendedName>
        <fullName evidence="9">Cytochrome P450</fullName>
    </recommendedName>
</protein>
<dbReference type="AlphaFoldDB" id="A0A9W8G2T7"/>
<organism evidence="7 8">
    <name type="scientific">Coemansia spiralis</name>
    <dbReference type="NCBI Taxonomy" id="417178"/>
    <lineage>
        <taxon>Eukaryota</taxon>
        <taxon>Fungi</taxon>
        <taxon>Fungi incertae sedis</taxon>
        <taxon>Zoopagomycota</taxon>
        <taxon>Kickxellomycotina</taxon>
        <taxon>Kickxellomycetes</taxon>
        <taxon>Kickxellales</taxon>
        <taxon>Kickxellaceae</taxon>
        <taxon>Coemansia</taxon>
    </lineage>
</organism>
<dbReference type="GO" id="GO:0016705">
    <property type="term" value="F:oxidoreductase activity, acting on paired donors, with incorporation or reduction of molecular oxygen"/>
    <property type="evidence" value="ECO:0007669"/>
    <property type="project" value="InterPro"/>
</dbReference>
<proteinExistence type="inferred from homology"/>
<dbReference type="Proteomes" id="UP001151518">
    <property type="component" value="Unassembled WGS sequence"/>
</dbReference>
<evidence type="ECO:0000313" key="7">
    <source>
        <dbReference type="EMBL" id="KAJ2672388.1"/>
    </source>
</evidence>
<keyword evidence="3 5" id="KW-0479">Metal-binding</keyword>
<dbReference type="PRINTS" id="PR00385">
    <property type="entry name" value="P450"/>
</dbReference>
<comment type="cofactor">
    <cofactor evidence="1 5">
        <name>heme</name>
        <dbReference type="ChEBI" id="CHEBI:30413"/>
    </cofactor>
</comment>
<dbReference type="PRINTS" id="PR00463">
    <property type="entry name" value="EP450I"/>
</dbReference>
<dbReference type="InterPro" id="IPR036396">
    <property type="entry name" value="Cyt_P450_sf"/>
</dbReference>
<evidence type="ECO:0000256" key="5">
    <source>
        <dbReference type="PIRSR" id="PIRSR602401-1"/>
    </source>
</evidence>
<evidence type="ECO:0008006" key="9">
    <source>
        <dbReference type="Google" id="ProtNLM"/>
    </source>
</evidence>
<accession>A0A9W8G2T7</accession>
<dbReference type="InterPro" id="IPR050121">
    <property type="entry name" value="Cytochrome_P450_monoxygenase"/>
</dbReference>
<feature type="binding site" description="axial binding residue" evidence="5">
    <location>
        <position position="425"/>
    </location>
    <ligand>
        <name>heme</name>
        <dbReference type="ChEBI" id="CHEBI:30413"/>
    </ligand>
    <ligandPart>
        <name>Fe</name>
        <dbReference type="ChEBI" id="CHEBI:18248"/>
    </ligandPart>
</feature>
<dbReference type="GO" id="GO:0004497">
    <property type="term" value="F:monooxygenase activity"/>
    <property type="evidence" value="ECO:0007669"/>
    <property type="project" value="UniProtKB-KW"/>
</dbReference>
<dbReference type="EMBL" id="JANBTW010000084">
    <property type="protein sequence ID" value="KAJ2672388.1"/>
    <property type="molecule type" value="Genomic_DNA"/>
</dbReference>
<evidence type="ECO:0000313" key="8">
    <source>
        <dbReference type="Proteomes" id="UP001151518"/>
    </source>
</evidence>
<dbReference type="PANTHER" id="PTHR24305">
    <property type="entry name" value="CYTOCHROME P450"/>
    <property type="match status" value="1"/>
</dbReference>
<reference evidence="7" key="1">
    <citation type="submission" date="2022-07" db="EMBL/GenBank/DDBJ databases">
        <title>Phylogenomic reconstructions and comparative analyses of Kickxellomycotina fungi.</title>
        <authorList>
            <person name="Reynolds N.K."/>
            <person name="Stajich J.E."/>
            <person name="Barry K."/>
            <person name="Grigoriev I.V."/>
            <person name="Crous P."/>
            <person name="Smith M.E."/>
        </authorList>
    </citation>
    <scope>NUCLEOTIDE SEQUENCE</scope>
    <source>
        <strain evidence="7">NRRL 3115</strain>
    </source>
</reference>
<dbReference type="PROSITE" id="PS00086">
    <property type="entry name" value="CYTOCHROME_P450"/>
    <property type="match status" value="1"/>
</dbReference>
<sequence length="487" mass="54976">MPDIQLSNVLVSLILFLLVKLIHRTYVTPLRHIPGPLLNSLTNLPLIYHTALGDYHRYSISLHRRFGPLVRIGPTKVSVSGLAEIRTVLSSHTFRKGQVYEKLRVLPASTFSTTDPELNKLRRRQLGKSYAWPAVRSYEDEVLKHGVLSLMAKWDSNDNNNNNDNNTNNNNNSWVNYHDGFHQMSFNIVGILGLGTEFSASQTNKIIDAQNKALVLGILKATLPLGSKLQWLFRDLVRAREYLIRTARDAITRADGMLIKHVARDPLTKQPLSTDELTAEIALMLTAGTGTTSNTLTWATMCLLYHPKVHKRLASLLRQAFPNKRVIRYADAKTVPYLTAIIFESMRLFPVASGCIPRRVPKACTLGHHYCLPAGTEVCVALAACHRSPEVWSNPDVFDPERFMGPDCDDRIRDVLAFSTGVRICLGRHLAMMELYTVLANIVHKYDFSLPNKDWSVGSLDDVPMRTFVNRTPMYPERDCWMVISPC</sequence>
<keyword evidence="4 5" id="KW-0408">Iron</keyword>
<dbReference type="SUPFAM" id="SSF48264">
    <property type="entry name" value="Cytochrome P450"/>
    <property type="match status" value="1"/>
</dbReference>
<evidence type="ECO:0000256" key="1">
    <source>
        <dbReference type="ARBA" id="ARBA00001971"/>
    </source>
</evidence>
<dbReference type="GO" id="GO:0020037">
    <property type="term" value="F:heme binding"/>
    <property type="evidence" value="ECO:0007669"/>
    <property type="project" value="InterPro"/>
</dbReference>
<evidence type="ECO:0000256" key="2">
    <source>
        <dbReference type="ARBA" id="ARBA00010617"/>
    </source>
</evidence>
<dbReference type="PANTHER" id="PTHR24305:SF166">
    <property type="entry name" value="CYTOCHROME P450 12A4, MITOCHONDRIAL-RELATED"/>
    <property type="match status" value="1"/>
</dbReference>
<keyword evidence="6" id="KW-0560">Oxidoreductase</keyword>
<evidence type="ECO:0000256" key="6">
    <source>
        <dbReference type="RuleBase" id="RU000461"/>
    </source>
</evidence>
<keyword evidence="5 6" id="KW-0349">Heme</keyword>
<dbReference type="Gene3D" id="1.10.630.10">
    <property type="entry name" value="Cytochrome P450"/>
    <property type="match status" value="1"/>
</dbReference>
<dbReference type="GO" id="GO:0005506">
    <property type="term" value="F:iron ion binding"/>
    <property type="evidence" value="ECO:0007669"/>
    <property type="project" value="InterPro"/>
</dbReference>